<keyword evidence="3 5" id="KW-1133">Transmembrane helix</keyword>
<evidence type="ECO:0000256" key="3">
    <source>
        <dbReference type="ARBA" id="ARBA00022989"/>
    </source>
</evidence>
<feature type="transmembrane region" description="Helical" evidence="5">
    <location>
        <begin position="164"/>
        <end position="184"/>
    </location>
</feature>
<dbReference type="InterPro" id="IPR052522">
    <property type="entry name" value="ABC-2_transport_permease"/>
</dbReference>
<evidence type="ECO:0000256" key="5">
    <source>
        <dbReference type="RuleBase" id="RU361157"/>
    </source>
</evidence>
<dbReference type="GO" id="GO:0140359">
    <property type="term" value="F:ABC-type transporter activity"/>
    <property type="evidence" value="ECO:0007669"/>
    <property type="project" value="InterPro"/>
</dbReference>
<feature type="transmembrane region" description="Helical" evidence="5">
    <location>
        <begin position="133"/>
        <end position="157"/>
    </location>
</feature>
<feature type="transmembrane region" description="Helical" evidence="5">
    <location>
        <begin position="20"/>
        <end position="43"/>
    </location>
</feature>
<proteinExistence type="inferred from homology"/>
<organism evidence="6 7">
    <name type="scientific">Thermosulfuriphilus ammonigenes</name>
    <dbReference type="NCBI Taxonomy" id="1936021"/>
    <lineage>
        <taxon>Bacteria</taxon>
        <taxon>Pseudomonadati</taxon>
        <taxon>Thermodesulfobacteriota</taxon>
        <taxon>Thermodesulfobacteria</taxon>
        <taxon>Thermodesulfobacteriales</taxon>
        <taxon>Thermodesulfobacteriaceae</taxon>
        <taxon>Thermosulfuriphilus</taxon>
    </lineage>
</organism>
<comment type="caution">
    <text evidence="5">Lacks conserved residue(s) required for the propagation of feature annotation.</text>
</comment>
<dbReference type="EMBL" id="CP048877">
    <property type="protein sequence ID" value="QIJ71856.1"/>
    <property type="molecule type" value="Genomic_DNA"/>
</dbReference>
<dbReference type="Proteomes" id="UP000502179">
    <property type="component" value="Chromosome"/>
</dbReference>
<gene>
    <name evidence="6" type="ORF">G4V39_06080</name>
</gene>
<dbReference type="InterPro" id="IPR013525">
    <property type="entry name" value="ABC2_TM"/>
</dbReference>
<dbReference type="InterPro" id="IPR047817">
    <property type="entry name" value="ABC2_TM_bact-type"/>
</dbReference>
<dbReference type="Pfam" id="PF01061">
    <property type="entry name" value="ABC2_membrane"/>
    <property type="match status" value="1"/>
</dbReference>
<reference evidence="6 7" key="1">
    <citation type="submission" date="2020-02" db="EMBL/GenBank/DDBJ databases">
        <title>Genome analysis of Thermosulfuriphilus ammonigenes ST65T, an anaerobic thermophilic chemolithoautotrophic bacterium isolated from a deep-sea hydrothermal vent.</title>
        <authorList>
            <person name="Slobodkina G."/>
            <person name="Allioux M."/>
            <person name="Merkel A."/>
            <person name="Alain K."/>
            <person name="Jebbar M."/>
            <person name="Slobodkin A."/>
        </authorList>
    </citation>
    <scope>NUCLEOTIDE SEQUENCE [LARGE SCALE GENOMIC DNA]</scope>
    <source>
        <strain evidence="6 7">ST65</strain>
    </source>
</reference>
<keyword evidence="4 5" id="KW-0472">Membrane</keyword>
<comment type="similarity">
    <text evidence="5">Belongs to the ABC-2 integral membrane protein family.</text>
</comment>
<name>A0A6G7PWC4_9BACT</name>
<dbReference type="PANTHER" id="PTHR43332">
    <property type="entry name" value="INNER MEMBRANE TRANSPORT PERMEASE YADH-RELATED"/>
    <property type="match status" value="1"/>
</dbReference>
<evidence type="ECO:0000256" key="1">
    <source>
        <dbReference type="ARBA" id="ARBA00004141"/>
    </source>
</evidence>
<keyword evidence="5" id="KW-1003">Cell membrane</keyword>
<evidence type="ECO:0000256" key="2">
    <source>
        <dbReference type="ARBA" id="ARBA00022692"/>
    </source>
</evidence>
<dbReference type="InterPro" id="IPR000412">
    <property type="entry name" value="ABC_2_transport"/>
</dbReference>
<keyword evidence="5" id="KW-0813">Transport</keyword>
<dbReference type="PANTHER" id="PTHR43332:SF2">
    <property type="entry name" value="INNER MEMBRANE TRANSPORT PERMEASE YADH"/>
    <property type="match status" value="1"/>
</dbReference>
<feature type="transmembrane region" description="Helical" evidence="5">
    <location>
        <begin position="55"/>
        <end position="76"/>
    </location>
</feature>
<accession>A0A6G7PWC4</accession>
<evidence type="ECO:0000256" key="4">
    <source>
        <dbReference type="ARBA" id="ARBA00023136"/>
    </source>
</evidence>
<dbReference type="KEGG" id="tav:G4V39_06080"/>
<evidence type="ECO:0000313" key="6">
    <source>
        <dbReference type="EMBL" id="QIJ71856.1"/>
    </source>
</evidence>
<keyword evidence="2 5" id="KW-0812">Transmembrane</keyword>
<feature type="transmembrane region" description="Helical" evidence="5">
    <location>
        <begin position="221"/>
        <end position="239"/>
    </location>
</feature>
<sequence>MRGWVAVYLRELLIIKHRLWRLLLSFAISPTLYLIAFGLGIGRDVQVGERPYLEFLIPGLVAMSSMVQGFGINVEINVARFYLKVFEEFQAAPIGPLAYVLGEVATGVTRSLMSVAIILLIAVPAGVGLSLGVFFWLAVVLNSTIFAALGVASAMLIKSHADQALVTNFIITPMAFLGGTFFPVENMPHVVQFFLKLLPLTHASAAIRQVALGGAPLLESYYILTALCLASLALAYWSVDKARD</sequence>
<protein>
    <recommendedName>
        <fullName evidence="5">Transport permease protein</fullName>
    </recommendedName>
</protein>
<dbReference type="RefSeq" id="WP_166032074.1">
    <property type="nucleotide sequence ID" value="NZ_CP048877.1"/>
</dbReference>
<keyword evidence="7" id="KW-1185">Reference proteome</keyword>
<dbReference type="GO" id="GO:0043190">
    <property type="term" value="C:ATP-binding cassette (ABC) transporter complex"/>
    <property type="evidence" value="ECO:0007669"/>
    <property type="project" value="InterPro"/>
</dbReference>
<evidence type="ECO:0000313" key="7">
    <source>
        <dbReference type="Proteomes" id="UP000502179"/>
    </source>
</evidence>
<dbReference type="AlphaFoldDB" id="A0A6G7PWC4"/>
<dbReference type="PROSITE" id="PS51012">
    <property type="entry name" value="ABC_TM2"/>
    <property type="match status" value="1"/>
</dbReference>
<dbReference type="PIRSF" id="PIRSF006648">
    <property type="entry name" value="DrrB"/>
    <property type="match status" value="1"/>
</dbReference>
<comment type="subcellular location">
    <subcellularLocation>
        <location evidence="5">Cell membrane</location>
        <topology evidence="5">Multi-pass membrane protein</topology>
    </subcellularLocation>
    <subcellularLocation>
        <location evidence="1">Membrane</location>
        <topology evidence="1">Multi-pass membrane protein</topology>
    </subcellularLocation>
</comment>
<dbReference type="PRINTS" id="PR00164">
    <property type="entry name" value="ABC2TRNSPORT"/>
</dbReference>